<organism evidence="1">
    <name type="scientific">marine sediment metagenome</name>
    <dbReference type="NCBI Taxonomy" id="412755"/>
    <lineage>
        <taxon>unclassified sequences</taxon>
        <taxon>metagenomes</taxon>
        <taxon>ecological metagenomes</taxon>
    </lineage>
</organism>
<reference evidence="1" key="1">
    <citation type="journal article" date="2015" name="Nature">
        <title>Complex archaea that bridge the gap between prokaryotes and eukaryotes.</title>
        <authorList>
            <person name="Spang A."/>
            <person name="Saw J.H."/>
            <person name="Jorgensen S.L."/>
            <person name="Zaremba-Niedzwiedzka K."/>
            <person name="Martijn J."/>
            <person name="Lind A.E."/>
            <person name="van Eijk R."/>
            <person name="Schleper C."/>
            <person name="Guy L."/>
            <person name="Ettema T.J."/>
        </authorList>
    </citation>
    <scope>NUCLEOTIDE SEQUENCE</scope>
</reference>
<gene>
    <name evidence="1" type="ORF">LCGC14_0140700</name>
</gene>
<proteinExistence type="predicted"/>
<comment type="caution">
    <text evidence="1">The sequence shown here is derived from an EMBL/GenBank/DDBJ whole genome shotgun (WGS) entry which is preliminary data.</text>
</comment>
<name>A0A0F9V4D3_9ZZZZ</name>
<evidence type="ECO:0000313" key="1">
    <source>
        <dbReference type="EMBL" id="KKN98829.1"/>
    </source>
</evidence>
<dbReference type="EMBL" id="LAZR01000049">
    <property type="protein sequence ID" value="KKN98829.1"/>
    <property type="molecule type" value="Genomic_DNA"/>
</dbReference>
<sequence>MDRLDWNNRNRLSWWFPKIPKEILVPETRIFPKCVWADCGANHFVLIGVLDGRKPEAFDTLCWQLKAAGDELGYPFFLRTDYLSGKHGWNDTCFVTHAIEIPCHVARLIEESIGADILGFPPDCWIARKMISTIPSFFAFHGDMPIVKERRYFVQDSKVLCHHPYWPSEAFDFVRVSIDSWPTQLDEMNYQSSGEISLLSDLSAKVGGVVGGAWSIDWLWSEPEQQWYLIDMAEAETSYHWKNCFNFSDVK</sequence>
<evidence type="ECO:0008006" key="2">
    <source>
        <dbReference type="Google" id="ProtNLM"/>
    </source>
</evidence>
<dbReference type="AlphaFoldDB" id="A0A0F9V4D3"/>
<accession>A0A0F9V4D3</accession>
<protein>
    <recommendedName>
        <fullName evidence="2">ATP-grasp domain-containing protein</fullName>
    </recommendedName>
</protein>